<keyword evidence="1" id="KW-0812">Transmembrane</keyword>
<organism evidence="2 3">
    <name type="scientific">Acrobeloides nanus</name>
    <dbReference type="NCBI Taxonomy" id="290746"/>
    <lineage>
        <taxon>Eukaryota</taxon>
        <taxon>Metazoa</taxon>
        <taxon>Ecdysozoa</taxon>
        <taxon>Nematoda</taxon>
        <taxon>Chromadorea</taxon>
        <taxon>Rhabditida</taxon>
        <taxon>Tylenchina</taxon>
        <taxon>Cephalobomorpha</taxon>
        <taxon>Cephaloboidea</taxon>
        <taxon>Cephalobidae</taxon>
        <taxon>Acrobeloides</taxon>
    </lineage>
</organism>
<dbReference type="AlphaFoldDB" id="A0A914DXL1"/>
<proteinExistence type="predicted"/>
<dbReference type="Proteomes" id="UP000887540">
    <property type="component" value="Unplaced"/>
</dbReference>
<evidence type="ECO:0000313" key="3">
    <source>
        <dbReference type="WBParaSite" id="ACRNAN_scaffold4472.g22095.t1"/>
    </source>
</evidence>
<keyword evidence="1" id="KW-1133">Transmembrane helix</keyword>
<keyword evidence="1" id="KW-0472">Membrane</keyword>
<evidence type="ECO:0000256" key="1">
    <source>
        <dbReference type="SAM" id="Phobius"/>
    </source>
</evidence>
<keyword evidence="2" id="KW-1185">Reference proteome</keyword>
<reference evidence="3" key="1">
    <citation type="submission" date="2022-11" db="UniProtKB">
        <authorList>
            <consortium name="WormBaseParasite"/>
        </authorList>
    </citation>
    <scope>IDENTIFICATION</scope>
</reference>
<dbReference type="WBParaSite" id="ACRNAN_scaffold4472.g22095.t1">
    <property type="protein sequence ID" value="ACRNAN_scaffold4472.g22095.t1"/>
    <property type="gene ID" value="ACRNAN_scaffold4472.g22095"/>
</dbReference>
<feature type="transmembrane region" description="Helical" evidence="1">
    <location>
        <begin position="55"/>
        <end position="74"/>
    </location>
</feature>
<accession>A0A914DXL1</accession>
<sequence length="75" mass="8531">MACCRYRCSCYRLWGNCRIDVFKKIELGEVKGELREVIGELGEVKDEIKGLGHKVTVYTGLTVIAIGFMLKVIYD</sequence>
<name>A0A914DXL1_9BILA</name>
<protein>
    <submittedName>
        <fullName evidence="3">Uncharacterized protein</fullName>
    </submittedName>
</protein>
<evidence type="ECO:0000313" key="2">
    <source>
        <dbReference type="Proteomes" id="UP000887540"/>
    </source>
</evidence>